<dbReference type="PROSITE" id="PS00197">
    <property type="entry name" value="2FE2S_FER_1"/>
    <property type="match status" value="1"/>
</dbReference>
<dbReference type="Proteomes" id="UP000466794">
    <property type="component" value="Unassembled WGS sequence"/>
</dbReference>
<proteinExistence type="predicted"/>
<evidence type="ECO:0000313" key="2">
    <source>
        <dbReference type="EMBL" id="MVU81195.1"/>
    </source>
</evidence>
<reference evidence="2 3" key="1">
    <citation type="submission" date="2019-12" db="EMBL/GenBank/DDBJ databases">
        <title>Nocardia sp. nov. ET3-3 isolated from soil.</title>
        <authorList>
            <person name="Kanchanasin P."/>
            <person name="Tanasupawat S."/>
            <person name="Yuki M."/>
            <person name="Kudo T."/>
        </authorList>
    </citation>
    <scope>NUCLEOTIDE SEQUENCE [LARGE SCALE GENOMIC DNA]</scope>
    <source>
        <strain evidence="2 3">ET3-3</strain>
    </source>
</reference>
<comment type="caution">
    <text evidence="2">The sequence shown here is derived from an EMBL/GenBank/DDBJ whole genome shotgun (WGS) entry which is preliminary data.</text>
</comment>
<organism evidence="2 3">
    <name type="scientific">Nocardia terrae</name>
    <dbReference type="NCBI Taxonomy" id="2675851"/>
    <lineage>
        <taxon>Bacteria</taxon>
        <taxon>Bacillati</taxon>
        <taxon>Actinomycetota</taxon>
        <taxon>Actinomycetes</taxon>
        <taxon>Mycobacteriales</taxon>
        <taxon>Nocardiaceae</taxon>
        <taxon>Nocardia</taxon>
    </lineage>
</organism>
<dbReference type="EMBL" id="WRPP01000006">
    <property type="protein sequence ID" value="MVU81195.1"/>
    <property type="molecule type" value="Genomic_DNA"/>
</dbReference>
<dbReference type="Pfam" id="PF09012">
    <property type="entry name" value="FeoC"/>
    <property type="match status" value="1"/>
</dbReference>
<feature type="domain" description="Transcriptional regulator HTH-type FeoC" evidence="1">
    <location>
        <begin position="33"/>
        <end position="85"/>
    </location>
</feature>
<protein>
    <recommendedName>
        <fullName evidence="1">Transcriptional regulator HTH-type FeoC domain-containing protein</fullName>
    </recommendedName>
</protein>
<gene>
    <name evidence="2" type="ORF">GPX89_28615</name>
</gene>
<dbReference type="GO" id="GO:0051537">
    <property type="term" value="F:2 iron, 2 sulfur cluster binding"/>
    <property type="evidence" value="ECO:0007669"/>
    <property type="project" value="InterPro"/>
</dbReference>
<sequence>MGAGGGGLPDRKDLLVSAPAPSPLRRVLAEITASRGDFSLDQVARSVGVSTDEVRAMVDYWARKGRLSVERIDSGCPPAGCGGCAIRSSCSTTAAKGPGLLAITPRPVRD</sequence>
<evidence type="ECO:0000259" key="1">
    <source>
        <dbReference type="Pfam" id="PF09012"/>
    </source>
</evidence>
<dbReference type="InterPro" id="IPR006058">
    <property type="entry name" value="2Fe2S_fd_BS"/>
</dbReference>
<keyword evidence="3" id="KW-1185">Reference proteome</keyword>
<accession>A0A7K1V3K0</accession>
<dbReference type="InterPro" id="IPR036388">
    <property type="entry name" value="WH-like_DNA-bd_sf"/>
</dbReference>
<dbReference type="Gene3D" id="1.10.10.10">
    <property type="entry name" value="Winged helix-like DNA-binding domain superfamily/Winged helix DNA-binding domain"/>
    <property type="match status" value="1"/>
</dbReference>
<name>A0A7K1V3K0_9NOCA</name>
<dbReference type="InterPro" id="IPR036390">
    <property type="entry name" value="WH_DNA-bd_sf"/>
</dbReference>
<dbReference type="InterPro" id="IPR015102">
    <property type="entry name" value="Tscrpt_reg_HTH_FeoC"/>
</dbReference>
<evidence type="ECO:0000313" key="3">
    <source>
        <dbReference type="Proteomes" id="UP000466794"/>
    </source>
</evidence>
<dbReference type="SUPFAM" id="SSF46785">
    <property type="entry name" value="Winged helix' DNA-binding domain"/>
    <property type="match status" value="1"/>
</dbReference>
<dbReference type="AlphaFoldDB" id="A0A7K1V3K0"/>